<dbReference type="EMBL" id="JACCBB010000001">
    <property type="protein sequence ID" value="NYD24443.1"/>
    <property type="molecule type" value="Genomic_DNA"/>
</dbReference>
<keyword evidence="1" id="KW-1133">Transmembrane helix</keyword>
<evidence type="ECO:0000313" key="2">
    <source>
        <dbReference type="EMBL" id="NYD24443.1"/>
    </source>
</evidence>
<keyword evidence="1" id="KW-0812">Transmembrane</keyword>
<dbReference type="RefSeq" id="WP_179754826.1">
    <property type="nucleotide sequence ID" value="NZ_BAAAGN010000021.1"/>
</dbReference>
<evidence type="ECO:0008006" key="4">
    <source>
        <dbReference type="Google" id="ProtNLM"/>
    </source>
</evidence>
<comment type="caution">
    <text evidence="2">The sequence shown here is derived from an EMBL/GenBank/DDBJ whole genome shotgun (WGS) entry which is preliminary data.</text>
</comment>
<feature type="transmembrane region" description="Helical" evidence="1">
    <location>
        <begin position="46"/>
        <end position="68"/>
    </location>
</feature>
<evidence type="ECO:0000256" key="1">
    <source>
        <dbReference type="SAM" id="Phobius"/>
    </source>
</evidence>
<proteinExistence type="predicted"/>
<reference evidence="2 3" key="1">
    <citation type="submission" date="2020-07" db="EMBL/GenBank/DDBJ databases">
        <title>Sequencing the genomes of 1000 actinobacteria strains.</title>
        <authorList>
            <person name="Klenk H.-P."/>
        </authorList>
    </citation>
    <scope>NUCLEOTIDE SEQUENCE [LARGE SCALE GENOMIC DNA]</scope>
    <source>
        <strain evidence="2 3">DSM 7487</strain>
    </source>
</reference>
<feature type="transmembrane region" description="Helical" evidence="1">
    <location>
        <begin position="7"/>
        <end position="40"/>
    </location>
</feature>
<name>A0A7Y9J2Z4_9ACTN</name>
<evidence type="ECO:0000313" key="3">
    <source>
        <dbReference type="Proteomes" id="UP000521922"/>
    </source>
</evidence>
<keyword evidence="1" id="KW-0472">Membrane</keyword>
<dbReference type="InterPro" id="IPR007403">
    <property type="entry name" value="DUF456"/>
</dbReference>
<sequence>MGDAGLVVVALAIAVGLVGVVVPVLPGTVLIAVATLAWALVEGGAAWWFFAGSALVLAAGQVAMYLLPGRRMTRAGIRRTTLLLGAVLGVVGFFAVPVVGLPLGFVLGVFLGELAGTGRGPDRGRSAWRSTVVALKNVGLGVAIEAGAGTLAAIVWAVGALSLR</sequence>
<dbReference type="Proteomes" id="UP000521922">
    <property type="component" value="Unassembled WGS sequence"/>
</dbReference>
<dbReference type="AlphaFoldDB" id="A0A7Y9J2Z4"/>
<accession>A0A7Y9J2Z4</accession>
<dbReference type="Pfam" id="PF04306">
    <property type="entry name" value="DUF456"/>
    <property type="match status" value="1"/>
</dbReference>
<protein>
    <recommendedName>
        <fullName evidence="4">DUF456 domain-containing protein</fullName>
    </recommendedName>
</protein>
<feature type="transmembrane region" description="Helical" evidence="1">
    <location>
        <begin position="138"/>
        <end position="163"/>
    </location>
</feature>
<organism evidence="2 3">
    <name type="scientific">Kineococcus aurantiacus</name>
    <dbReference type="NCBI Taxonomy" id="37633"/>
    <lineage>
        <taxon>Bacteria</taxon>
        <taxon>Bacillati</taxon>
        <taxon>Actinomycetota</taxon>
        <taxon>Actinomycetes</taxon>
        <taxon>Kineosporiales</taxon>
        <taxon>Kineosporiaceae</taxon>
        <taxon>Kineococcus</taxon>
    </lineage>
</organism>
<gene>
    <name evidence="2" type="ORF">BJ968_003983</name>
</gene>
<keyword evidence="3" id="KW-1185">Reference proteome</keyword>
<feature type="transmembrane region" description="Helical" evidence="1">
    <location>
        <begin position="80"/>
        <end position="111"/>
    </location>
</feature>